<evidence type="ECO:0000256" key="2">
    <source>
        <dbReference type="ARBA" id="ARBA00007727"/>
    </source>
</evidence>
<dbReference type="Pfam" id="PF13839">
    <property type="entry name" value="PC-Esterase"/>
    <property type="match status" value="1"/>
</dbReference>
<keyword evidence="10" id="KW-1185">Reference proteome</keyword>
<evidence type="ECO:0000259" key="8">
    <source>
        <dbReference type="Pfam" id="PF13839"/>
    </source>
</evidence>
<evidence type="ECO:0000259" key="9">
    <source>
        <dbReference type="Pfam" id="PF14416"/>
    </source>
</evidence>
<evidence type="ECO:0000256" key="4">
    <source>
        <dbReference type="ARBA" id="ARBA00022968"/>
    </source>
</evidence>
<accession>A0ABM3IFB3</accession>
<feature type="chain" id="PRO_5047197926" evidence="7">
    <location>
        <begin position="24"/>
        <end position="354"/>
    </location>
</feature>
<dbReference type="InterPro" id="IPR029962">
    <property type="entry name" value="TBL"/>
</dbReference>
<feature type="domain" description="Trichome birefringence-like C-terminal" evidence="8">
    <location>
        <begin position="84"/>
        <end position="349"/>
    </location>
</feature>
<dbReference type="PANTHER" id="PTHR32285">
    <property type="entry name" value="PROTEIN TRICHOME BIREFRINGENCE-LIKE 9-RELATED"/>
    <property type="match status" value="1"/>
</dbReference>
<feature type="signal peptide" evidence="7">
    <location>
        <begin position="1"/>
        <end position="23"/>
    </location>
</feature>
<organism evidence="10 11">
    <name type="scientific">Ziziphus jujuba</name>
    <name type="common">Chinese jujube</name>
    <name type="synonym">Ziziphus sativa</name>
    <dbReference type="NCBI Taxonomy" id="326968"/>
    <lineage>
        <taxon>Eukaryota</taxon>
        <taxon>Viridiplantae</taxon>
        <taxon>Streptophyta</taxon>
        <taxon>Embryophyta</taxon>
        <taxon>Tracheophyta</taxon>
        <taxon>Spermatophyta</taxon>
        <taxon>Magnoliopsida</taxon>
        <taxon>eudicotyledons</taxon>
        <taxon>Gunneridae</taxon>
        <taxon>Pentapetalae</taxon>
        <taxon>rosids</taxon>
        <taxon>fabids</taxon>
        <taxon>Rosales</taxon>
        <taxon>Rhamnaceae</taxon>
        <taxon>Paliureae</taxon>
        <taxon>Ziziphus</taxon>
    </lineage>
</organism>
<dbReference type="InterPro" id="IPR026057">
    <property type="entry name" value="TBL_C"/>
</dbReference>
<comment type="similarity">
    <text evidence="2">Belongs to the PC-esterase family. TBL subfamily.</text>
</comment>
<feature type="domain" description="Trichome birefringence-like N-terminal" evidence="9">
    <location>
        <begin position="30"/>
        <end position="83"/>
    </location>
</feature>
<proteinExistence type="inferred from homology"/>
<evidence type="ECO:0000256" key="1">
    <source>
        <dbReference type="ARBA" id="ARBA00004167"/>
    </source>
</evidence>
<protein>
    <submittedName>
        <fullName evidence="11">Protein trichome birefringence-like 43</fullName>
    </submittedName>
</protein>
<name>A0ABM3IFB3_ZIZJJ</name>
<gene>
    <name evidence="11" type="primary">LOC107417277</name>
</gene>
<reference evidence="11" key="1">
    <citation type="submission" date="2025-08" db="UniProtKB">
        <authorList>
            <consortium name="RefSeq"/>
        </authorList>
    </citation>
    <scope>IDENTIFICATION</scope>
    <source>
        <tissue evidence="11">Seedling</tissue>
    </source>
</reference>
<keyword evidence="3" id="KW-0812">Transmembrane</keyword>
<comment type="subcellular location">
    <subcellularLocation>
        <location evidence="1">Membrane</location>
        <topology evidence="1">Single-pass membrane protein</topology>
    </subcellularLocation>
</comment>
<evidence type="ECO:0000256" key="3">
    <source>
        <dbReference type="ARBA" id="ARBA00022692"/>
    </source>
</evidence>
<keyword evidence="7" id="KW-0732">Signal</keyword>
<evidence type="ECO:0000256" key="7">
    <source>
        <dbReference type="SAM" id="SignalP"/>
    </source>
</evidence>
<evidence type="ECO:0000313" key="11">
    <source>
        <dbReference type="RefSeq" id="XP_048327272.2"/>
    </source>
</evidence>
<evidence type="ECO:0000256" key="6">
    <source>
        <dbReference type="ARBA" id="ARBA00023136"/>
    </source>
</evidence>
<evidence type="ECO:0000313" key="10">
    <source>
        <dbReference type="Proteomes" id="UP001652623"/>
    </source>
</evidence>
<sequence length="354" mass="40485">MGALAIFGKIFVVLVSFLHHVNGRFQYLNEQCDFYKGNWVFDPLQSHYDSSNCPFIEKQFDCQKNGRPDNLYLQFRWQPFGCNLPRFDGEDFLRRFKGRSIMFVGDSLSLNQWQSLTCLLHTANPQAKYSLARTGGLSTFTFPAYNVKIMFSRNAFLVDIANTSAGRVLRLDSIEGGEIWKGVNVLIFDTWHWWLYTGRKKPWDIFQEGNMTYDEMDRLVAYEKALNTWAKWVDTNVNPSISKVFFQGVSPDHNNGSDWGDPSAKNCEGQVRPFMGPIYPAGAHKAQIVVEKVLRSISKPVFLLDITTLSQLRKDGHPSVYGHGGHNDMDCTHWCLPGVPDTWNQLLYAALIET</sequence>
<dbReference type="RefSeq" id="XP_048327272.2">
    <property type="nucleotide sequence ID" value="XM_048471315.2"/>
</dbReference>
<dbReference type="InterPro" id="IPR025846">
    <property type="entry name" value="TBL_N"/>
</dbReference>
<dbReference type="GeneID" id="107417277"/>
<dbReference type="Pfam" id="PF14416">
    <property type="entry name" value="PMR5N"/>
    <property type="match status" value="1"/>
</dbReference>
<dbReference type="PANTHER" id="PTHR32285:SF149">
    <property type="entry name" value="TRICHOME BIREFRINGENCE-LIKE N-TERMINAL DOMAIN-CONTAINING PROTEIN"/>
    <property type="match status" value="1"/>
</dbReference>
<dbReference type="Proteomes" id="UP001652623">
    <property type="component" value="Chromosome 4"/>
</dbReference>
<keyword evidence="6" id="KW-0472">Membrane</keyword>
<keyword evidence="5" id="KW-1133">Transmembrane helix</keyword>
<keyword evidence="4" id="KW-0735">Signal-anchor</keyword>
<evidence type="ECO:0000256" key="5">
    <source>
        <dbReference type="ARBA" id="ARBA00022989"/>
    </source>
</evidence>